<keyword evidence="2" id="KW-1185">Reference proteome</keyword>
<accession>A0ACB8EX70</accession>
<gene>
    <name evidence="1" type="ORF">K3G42_015072</name>
</gene>
<comment type="caution">
    <text evidence="1">The sequence shown here is derived from an EMBL/GenBank/DDBJ whole genome shotgun (WGS) entry which is preliminary data.</text>
</comment>
<evidence type="ECO:0000313" key="1">
    <source>
        <dbReference type="EMBL" id="KAH7997371.1"/>
    </source>
</evidence>
<dbReference type="Proteomes" id="UP000827872">
    <property type="component" value="Linkage Group LG15"/>
</dbReference>
<reference evidence="1" key="1">
    <citation type="submission" date="2021-08" db="EMBL/GenBank/DDBJ databases">
        <title>The first chromosome-level gecko genome reveals the dynamic sex chromosomes of Neotropical dwarf geckos (Sphaerodactylidae: Sphaerodactylus).</title>
        <authorList>
            <person name="Pinto B.J."/>
            <person name="Keating S.E."/>
            <person name="Gamble T."/>
        </authorList>
    </citation>
    <scope>NUCLEOTIDE SEQUENCE</scope>
    <source>
        <strain evidence="1">TG3544</strain>
    </source>
</reference>
<proteinExistence type="predicted"/>
<evidence type="ECO:0000313" key="2">
    <source>
        <dbReference type="Proteomes" id="UP000827872"/>
    </source>
</evidence>
<organism evidence="1 2">
    <name type="scientific">Sphaerodactylus townsendi</name>
    <dbReference type="NCBI Taxonomy" id="933632"/>
    <lineage>
        <taxon>Eukaryota</taxon>
        <taxon>Metazoa</taxon>
        <taxon>Chordata</taxon>
        <taxon>Craniata</taxon>
        <taxon>Vertebrata</taxon>
        <taxon>Euteleostomi</taxon>
        <taxon>Lepidosauria</taxon>
        <taxon>Squamata</taxon>
        <taxon>Bifurcata</taxon>
        <taxon>Gekkota</taxon>
        <taxon>Sphaerodactylidae</taxon>
        <taxon>Sphaerodactylus</taxon>
    </lineage>
</organism>
<protein>
    <submittedName>
        <fullName evidence="1">Uncharacterized protein</fullName>
    </submittedName>
</protein>
<name>A0ACB8EX70_9SAUR</name>
<sequence>MSYIIRPWARKDLKAIMGLIREAASFHKALDQVKTTPEMLRDEGFGKDATFGCLVAEVPPQQGSKEDGTIVGYQFHYLTYCTWSGHILFGEDLYVLPDFRGKGIGSGLLAKAAKMALGKGCSQLRFISANWNQPAMDFYAKLGAVNVTVTDHWNLCSIEGEHVQKLVERTRN</sequence>
<dbReference type="EMBL" id="CM037628">
    <property type="protein sequence ID" value="KAH7997371.1"/>
    <property type="molecule type" value="Genomic_DNA"/>
</dbReference>